<dbReference type="EMBL" id="BONI01000013">
    <property type="protein sequence ID" value="GIG05266.1"/>
    <property type="molecule type" value="Genomic_DNA"/>
</dbReference>
<reference evidence="1 2" key="1">
    <citation type="submission" date="2021-01" db="EMBL/GenBank/DDBJ databases">
        <title>Whole genome shotgun sequence of Catellatospora coxensis NBRC 107359.</title>
        <authorList>
            <person name="Komaki H."/>
            <person name="Tamura T."/>
        </authorList>
    </citation>
    <scope>NUCLEOTIDE SEQUENCE [LARGE SCALE GENOMIC DNA]</scope>
    <source>
        <strain evidence="1 2">NBRC 107359</strain>
    </source>
</reference>
<evidence type="ECO:0000313" key="1">
    <source>
        <dbReference type="EMBL" id="GIG05266.1"/>
    </source>
</evidence>
<evidence type="ECO:0000313" key="2">
    <source>
        <dbReference type="Proteomes" id="UP000630887"/>
    </source>
</evidence>
<comment type="caution">
    <text evidence="1">The sequence shown here is derived from an EMBL/GenBank/DDBJ whole genome shotgun (WGS) entry which is preliminary data.</text>
</comment>
<dbReference type="AlphaFoldDB" id="A0A8J3P607"/>
<protein>
    <submittedName>
        <fullName evidence="1">Uncharacterized protein</fullName>
    </submittedName>
</protein>
<dbReference type="Proteomes" id="UP000630887">
    <property type="component" value="Unassembled WGS sequence"/>
</dbReference>
<keyword evidence="2" id="KW-1185">Reference proteome</keyword>
<gene>
    <name evidence="1" type="ORF">Cco03nite_19660</name>
</gene>
<proteinExistence type="predicted"/>
<sequence length="78" mass="8255">MSTLTAVLTRTASGRALNSGASVPVDAATSNDAPLRYLVTPPGVTFPGLPGEAQHQIEVQRRAGWARRAAISRTRRLS</sequence>
<name>A0A8J3P607_9ACTN</name>
<organism evidence="1 2">
    <name type="scientific">Catellatospora coxensis</name>
    <dbReference type="NCBI Taxonomy" id="310354"/>
    <lineage>
        <taxon>Bacteria</taxon>
        <taxon>Bacillati</taxon>
        <taxon>Actinomycetota</taxon>
        <taxon>Actinomycetes</taxon>
        <taxon>Micromonosporales</taxon>
        <taxon>Micromonosporaceae</taxon>
        <taxon>Catellatospora</taxon>
    </lineage>
</organism>
<accession>A0A8J3P607</accession>